<evidence type="ECO:0000313" key="3">
    <source>
        <dbReference type="Proteomes" id="UP000829560"/>
    </source>
</evidence>
<feature type="region of interest" description="Disordered" evidence="1">
    <location>
        <begin position="57"/>
        <end position="82"/>
    </location>
</feature>
<dbReference type="RefSeq" id="WP_241879291.1">
    <property type="nucleotide sequence ID" value="NZ_CP093310.2"/>
</dbReference>
<dbReference type="EMBL" id="CP093310">
    <property type="protein sequence ID" value="UNK06038.1"/>
    <property type="molecule type" value="Genomic_DNA"/>
</dbReference>
<name>A0AAT9PFF4_9GAMM</name>
<protein>
    <recommendedName>
        <fullName evidence="4">Lipoprotein</fullName>
    </recommendedName>
</protein>
<gene>
    <name evidence="2" type="ORF">MN210_04925</name>
</gene>
<organism evidence="2 3">
    <name type="scientific">Psychrobacter raelei</name>
    <dbReference type="NCBI Taxonomy" id="2565531"/>
    <lineage>
        <taxon>Bacteria</taxon>
        <taxon>Pseudomonadati</taxon>
        <taxon>Pseudomonadota</taxon>
        <taxon>Gammaproteobacteria</taxon>
        <taxon>Moraxellales</taxon>
        <taxon>Moraxellaceae</taxon>
        <taxon>Psychrobacter</taxon>
    </lineage>
</organism>
<feature type="compositionally biased region" description="Basic and acidic residues" evidence="1">
    <location>
        <begin position="70"/>
        <end position="82"/>
    </location>
</feature>
<accession>A0AAT9PFF4</accession>
<proteinExistence type="predicted"/>
<evidence type="ECO:0000313" key="2">
    <source>
        <dbReference type="EMBL" id="UNK06038.1"/>
    </source>
</evidence>
<evidence type="ECO:0008006" key="4">
    <source>
        <dbReference type="Google" id="ProtNLM"/>
    </source>
</evidence>
<evidence type="ECO:0000256" key="1">
    <source>
        <dbReference type="SAM" id="MobiDB-lite"/>
    </source>
</evidence>
<dbReference type="Proteomes" id="UP000829560">
    <property type="component" value="Chromosome"/>
</dbReference>
<sequence>MLKFLEVNNRVLCGLLLSTITLVGCQPEPTEGVAVEQAADESSEITNTSNAAMTAVEEDASGDVNASPEAGEKPSLDEDEAITKKEPALVVKSVEVSIEDNKLKPENIFDYANPDKYAEGYTQTIYPKAGAHPTFSGYPVASFDTLYFDEWVGCCPRATNDLLLANVPTGNKKQLETYANENECEIRDLSSEDMKYSYVKEGRDLPAADSYMLLQCVMSDEIE</sequence>
<reference evidence="2" key="1">
    <citation type="submission" date="2024-03" db="EMBL/GenBank/DDBJ databases">
        <title>Psychrobacter raelis sp. nov. isolated from a dog with peritonitis.</title>
        <authorList>
            <person name="Schiavone A."/>
            <person name="Manzulli V."/>
            <person name="Camarda A."/>
            <person name="Cafiero M.A."/>
            <person name="Vasco I."/>
            <person name="Marino L."/>
            <person name="Pennuzzi G."/>
            <person name="Serrecchia L."/>
            <person name="Galante D."/>
            <person name="Pugliese N."/>
        </authorList>
    </citation>
    <scope>NUCLEOTIDE SEQUENCE</scope>
    <source>
        <strain evidence="2">PraFG1</strain>
    </source>
</reference>
<dbReference type="AlphaFoldDB" id="A0AAT9PFF4"/>
<keyword evidence="3" id="KW-1185">Reference proteome</keyword>
<dbReference type="PROSITE" id="PS51257">
    <property type="entry name" value="PROKAR_LIPOPROTEIN"/>
    <property type="match status" value="1"/>
</dbReference>
<dbReference type="KEGG" id="prae:MN210_04925"/>